<keyword evidence="6 14" id="KW-0375">Hydrogen ion transport</keyword>
<dbReference type="Pfam" id="PF00006">
    <property type="entry name" value="ATP-synt_ab"/>
    <property type="match status" value="1"/>
</dbReference>
<dbReference type="RefSeq" id="WP_206573956.1">
    <property type="nucleotide sequence ID" value="NZ_JAFKCV010000005.1"/>
</dbReference>
<dbReference type="CDD" id="cd18110">
    <property type="entry name" value="ATP-synt_F1_beta_C"/>
    <property type="match status" value="1"/>
</dbReference>
<keyword evidence="10 14" id="KW-0472">Membrane</keyword>
<dbReference type="SUPFAM" id="SSF52540">
    <property type="entry name" value="P-loop containing nucleoside triphosphate hydrolases"/>
    <property type="match status" value="1"/>
</dbReference>
<gene>
    <name evidence="14 16" type="primary">atpD</name>
    <name evidence="16" type="ORF">J0A66_11490</name>
</gene>
<evidence type="ECO:0000313" key="16">
    <source>
        <dbReference type="EMBL" id="MBN7825850.1"/>
    </source>
</evidence>
<dbReference type="CDD" id="cd01133">
    <property type="entry name" value="F1-ATPase_beta_CD"/>
    <property type="match status" value="1"/>
</dbReference>
<dbReference type="NCBIfam" id="TIGR01039">
    <property type="entry name" value="atpD"/>
    <property type="match status" value="1"/>
</dbReference>
<dbReference type="EMBL" id="JAFKCV010000005">
    <property type="protein sequence ID" value="MBN7825850.1"/>
    <property type="molecule type" value="Genomic_DNA"/>
</dbReference>
<keyword evidence="7 14" id="KW-0067">ATP-binding</keyword>
<proteinExistence type="inferred from homology"/>
<dbReference type="InterPro" id="IPR055190">
    <property type="entry name" value="ATP-synt_VA_C"/>
</dbReference>
<evidence type="ECO:0000256" key="6">
    <source>
        <dbReference type="ARBA" id="ARBA00022781"/>
    </source>
</evidence>
<evidence type="ECO:0000256" key="12">
    <source>
        <dbReference type="ARBA" id="ARBA00023310"/>
    </source>
</evidence>
<dbReference type="CDD" id="cd18115">
    <property type="entry name" value="ATP-synt_F1_beta_N"/>
    <property type="match status" value="1"/>
</dbReference>
<dbReference type="Gene3D" id="1.10.1140.10">
    <property type="entry name" value="Bovine Mitochondrial F1-atpase, Atp Synthase Beta Chain, Chain D, domain 3"/>
    <property type="match status" value="1"/>
</dbReference>
<dbReference type="Pfam" id="PF02874">
    <property type="entry name" value="ATP-synt_ab_N"/>
    <property type="match status" value="1"/>
</dbReference>
<comment type="subcellular location">
    <subcellularLocation>
        <location evidence="14">Cell membrane</location>
        <topology evidence="14">Peripheral membrane protein</topology>
    </subcellularLocation>
    <subcellularLocation>
        <location evidence="1">Membrane</location>
        <topology evidence="1">Peripheral membrane protein</topology>
    </subcellularLocation>
</comment>
<dbReference type="InterPro" id="IPR027417">
    <property type="entry name" value="P-loop_NTPase"/>
</dbReference>
<feature type="binding site" evidence="14">
    <location>
        <begin position="151"/>
        <end position="158"/>
    </location>
    <ligand>
        <name>ATP</name>
        <dbReference type="ChEBI" id="CHEBI:30616"/>
    </ligand>
</feature>
<evidence type="ECO:0000256" key="9">
    <source>
        <dbReference type="ARBA" id="ARBA00023065"/>
    </source>
</evidence>
<evidence type="ECO:0000256" key="11">
    <source>
        <dbReference type="ARBA" id="ARBA00023196"/>
    </source>
</evidence>
<dbReference type="InterPro" id="IPR020003">
    <property type="entry name" value="ATPase_a/bsu_AS"/>
</dbReference>
<keyword evidence="9 14" id="KW-0406">Ion transport</keyword>
<keyword evidence="12 14" id="KW-0066">ATP synthesis</keyword>
<dbReference type="HAMAP" id="MF_01347">
    <property type="entry name" value="ATP_synth_beta_bact"/>
    <property type="match status" value="1"/>
</dbReference>
<dbReference type="Pfam" id="PF22919">
    <property type="entry name" value="ATP-synt_VA_C"/>
    <property type="match status" value="1"/>
</dbReference>
<evidence type="ECO:0000256" key="5">
    <source>
        <dbReference type="ARBA" id="ARBA00022741"/>
    </source>
</evidence>
<evidence type="ECO:0000259" key="15">
    <source>
        <dbReference type="SMART" id="SM00382"/>
    </source>
</evidence>
<organism evidence="16 17">
    <name type="scientific">Bowmanella dokdonensis</name>
    <dbReference type="NCBI Taxonomy" id="751969"/>
    <lineage>
        <taxon>Bacteria</taxon>
        <taxon>Pseudomonadati</taxon>
        <taxon>Pseudomonadota</taxon>
        <taxon>Gammaproteobacteria</taxon>
        <taxon>Alteromonadales</taxon>
        <taxon>Alteromonadaceae</taxon>
        <taxon>Bowmanella</taxon>
    </lineage>
</organism>
<evidence type="ECO:0000256" key="3">
    <source>
        <dbReference type="ARBA" id="ARBA00022475"/>
    </source>
</evidence>
<accession>A0A939DPG1</accession>
<dbReference type="Gene3D" id="2.40.10.170">
    <property type="match status" value="1"/>
</dbReference>
<dbReference type="AlphaFoldDB" id="A0A939DPG1"/>
<dbReference type="Gene3D" id="3.40.50.300">
    <property type="entry name" value="P-loop containing nucleotide triphosphate hydrolases"/>
    <property type="match status" value="1"/>
</dbReference>
<dbReference type="InterPro" id="IPR004100">
    <property type="entry name" value="ATPase_F1/V1/A1_a/bsu_N"/>
</dbReference>
<dbReference type="InterPro" id="IPR005722">
    <property type="entry name" value="ATP_synth_F1_bsu"/>
</dbReference>
<dbReference type="InterPro" id="IPR000194">
    <property type="entry name" value="ATPase_F1/V1/A1_a/bsu_nucl-bd"/>
</dbReference>
<dbReference type="SUPFAM" id="SSF50615">
    <property type="entry name" value="N-terminal domain of alpha and beta subunits of F1 ATP synthase"/>
    <property type="match status" value="1"/>
</dbReference>
<evidence type="ECO:0000256" key="13">
    <source>
        <dbReference type="ARBA" id="ARBA00024342"/>
    </source>
</evidence>
<evidence type="ECO:0000256" key="2">
    <source>
        <dbReference type="ARBA" id="ARBA00022448"/>
    </source>
</evidence>
<dbReference type="GO" id="GO:0045259">
    <property type="term" value="C:proton-transporting ATP synthase complex"/>
    <property type="evidence" value="ECO:0007669"/>
    <property type="project" value="UniProtKB-KW"/>
</dbReference>
<keyword evidence="5 14" id="KW-0547">Nucleotide-binding</keyword>
<dbReference type="SUPFAM" id="SSF47917">
    <property type="entry name" value="C-terminal domain of alpha and beta subunits of F1 ATP synthase"/>
    <property type="match status" value="1"/>
</dbReference>
<reference evidence="16" key="1">
    <citation type="submission" date="2021-03" db="EMBL/GenBank/DDBJ databases">
        <title>novel species isolated from a fishpond in China.</title>
        <authorList>
            <person name="Lu H."/>
            <person name="Cai Z."/>
        </authorList>
    </citation>
    <scope>NUCLEOTIDE SEQUENCE</scope>
    <source>
        <strain evidence="16">JCM 30855</strain>
    </source>
</reference>
<keyword evidence="17" id="KW-1185">Reference proteome</keyword>
<comment type="catalytic activity">
    <reaction evidence="14">
        <text>ATP + H2O + 4 H(+)(in) = ADP + phosphate + 5 H(+)(out)</text>
        <dbReference type="Rhea" id="RHEA:57720"/>
        <dbReference type="ChEBI" id="CHEBI:15377"/>
        <dbReference type="ChEBI" id="CHEBI:15378"/>
        <dbReference type="ChEBI" id="CHEBI:30616"/>
        <dbReference type="ChEBI" id="CHEBI:43474"/>
        <dbReference type="ChEBI" id="CHEBI:456216"/>
        <dbReference type="EC" id="7.1.2.2"/>
    </reaction>
</comment>
<name>A0A939DPG1_9ALTE</name>
<dbReference type="FunFam" id="2.40.10.170:FF:000003">
    <property type="entry name" value="ATP synthase subunit beta"/>
    <property type="match status" value="1"/>
</dbReference>
<dbReference type="InterPro" id="IPR050053">
    <property type="entry name" value="ATPase_alpha/beta_chains"/>
</dbReference>
<dbReference type="PANTHER" id="PTHR15184:SF71">
    <property type="entry name" value="ATP SYNTHASE SUBUNIT BETA, MITOCHONDRIAL"/>
    <property type="match status" value="1"/>
</dbReference>
<dbReference type="InterPro" id="IPR036121">
    <property type="entry name" value="ATPase_F1/V1/A1_a/bsu_N_sf"/>
</dbReference>
<dbReference type="GO" id="GO:0005524">
    <property type="term" value="F:ATP binding"/>
    <property type="evidence" value="ECO:0007669"/>
    <property type="project" value="UniProtKB-UniRule"/>
</dbReference>
<dbReference type="Proteomes" id="UP000664654">
    <property type="component" value="Unassembled WGS sequence"/>
</dbReference>
<evidence type="ECO:0000313" key="17">
    <source>
        <dbReference type="Proteomes" id="UP000664654"/>
    </source>
</evidence>
<dbReference type="GO" id="GO:0005886">
    <property type="term" value="C:plasma membrane"/>
    <property type="evidence" value="ECO:0007669"/>
    <property type="project" value="UniProtKB-SubCell"/>
</dbReference>
<dbReference type="PROSITE" id="PS00152">
    <property type="entry name" value="ATPASE_ALPHA_BETA"/>
    <property type="match status" value="1"/>
</dbReference>
<keyword evidence="2 14" id="KW-0813">Transport</keyword>
<dbReference type="SMART" id="SM00382">
    <property type="entry name" value="AAA"/>
    <property type="match status" value="1"/>
</dbReference>
<protein>
    <recommendedName>
        <fullName evidence="14">ATP synthase subunit beta</fullName>
        <ecNumber evidence="14">7.1.2.2</ecNumber>
    </recommendedName>
    <alternativeName>
        <fullName evidence="14">ATP synthase F1 sector subunit beta</fullName>
    </alternativeName>
    <alternativeName>
        <fullName evidence="14">F-ATPase subunit beta</fullName>
    </alternativeName>
</protein>
<evidence type="ECO:0000256" key="14">
    <source>
        <dbReference type="HAMAP-Rule" id="MF_01347"/>
    </source>
</evidence>
<evidence type="ECO:0000256" key="4">
    <source>
        <dbReference type="ARBA" id="ARBA00022519"/>
    </source>
</evidence>
<dbReference type="InterPro" id="IPR003593">
    <property type="entry name" value="AAA+_ATPase"/>
</dbReference>
<keyword evidence="3 14" id="KW-1003">Cell membrane</keyword>
<evidence type="ECO:0000256" key="1">
    <source>
        <dbReference type="ARBA" id="ARBA00004170"/>
    </source>
</evidence>
<keyword evidence="8 14" id="KW-1278">Translocase</keyword>
<dbReference type="FunFam" id="3.40.50.300:FF:000004">
    <property type="entry name" value="ATP synthase subunit beta"/>
    <property type="match status" value="1"/>
</dbReference>
<evidence type="ECO:0000256" key="7">
    <source>
        <dbReference type="ARBA" id="ARBA00022840"/>
    </source>
</evidence>
<sequence>MSQGKVVQIIGAVVDVEFPQSAVPRVYDALRVASGNLSGLTLEVQQQLGGGVVRAIAMGTTDGLSRGLEVENTGEPIMVPVGKATLGRIMDVLGNPIDEAGPIGEEEKWSIHREAPSYEEQSSTVELLETGIKVIDLVCPFSKGGKVGLFGGAGVGKTVNMMELIRNIAIEHSGYSVFAGVGERTREGNDFYHEMNDSNVLDKVSLVYGQMNEPPGNRLRVALTGLTMAEKFRDEGRDVLFFVDNIYRYTLAGTEVSALLGRMPSAVGYQPTLAEEMGVLQERITSTKTGSITSIQAVYVPADDLTDPSPATTFAHLDATVVLSRDIASLGIYPAVDPLDSTSRQLDPLVIGQEHYDVARGVQSVLQRYKELKDIIAILGMDELSEEDKQVVSRARKIQRFLSQPFFVAEVFTGSPGKYVPLKDTISGFKGILEGEYDHLPEQAFYMVGSIEEAMEKANKAKK</sequence>
<comment type="function">
    <text evidence="14">Produces ATP from ADP in the presence of a proton gradient across the membrane. The catalytic sites are hosted primarily by the beta subunits.</text>
</comment>
<dbReference type="EC" id="7.1.2.2" evidence="14"/>
<feature type="domain" description="AAA+ ATPase" evidence="15">
    <location>
        <begin position="143"/>
        <end position="328"/>
    </location>
</feature>
<dbReference type="FunFam" id="1.10.1140.10:FF:000001">
    <property type="entry name" value="ATP synthase subunit beta"/>
    <property type="match status" value="1"/>
</dbReference>
<evidence type="ECO:0000256" key="8">
    <source>
        <dbReference type="ARBA" id="ARBA00022967"/>
    </source>
</evidence>
<comment type="caution">
    <text evidence="16">The sequence shown here is derived from an EMBL/GenBank/DDBJ whole genome shotgun (WGS) entry which is preliminary data.</text>
</comment>
<dbReference type="InterPro" id="IPR024034">
    <property type="entry name" value="ATPase_F1/V1_b/a_C"/>
</dbReference>
<dbReference type="GO" id="GO:0046933">
    <property type="term" value="F:proton-transporting ATP synthase activity, rotational mechanism"/>
    <property type="evidence" value="ECO:0007669"/>
    <property type="project" value="UniProtKB-UniRule"/>
</dbReference>
<evidence type="ECO:0000256" key="10">
    <source>
        <dbReference type="ARBA" id="ARBA00023136"/>
    </source>
</evidence>
<keyword evidence="11 14" id="KW-0139">CF(1)</keyword>
<dbReference type="PANTHER" id="PTHR15184">
    <property type="entry name" value="ATP SYNTHASE"/>
    <property type="match status" value="1"/>
</dbReference>
<comment type="similarity">
    <text evidence="13">Belongs to the ATPase alpha/beta chains family. T3SS ATPase subfamily.</text>
</comment>
<keyword evidence="4" id="KW-0997">Cell inner membrane</keyword>